<reference evidence="3 4" key="1">
    <citation type="journal article" date="2018" name="IMA Fungus">
        <title>IMA Genome-F 9: Draft genome sequence of Annulohypoxylon stygium, Aspergillus mulundensis, Berkeleyomyces basicola (syn. Thielaviopsis basicola), Ceratocystis smalleyi, two Cercospora beticola strains, Coleophoma cylindrospora, Fusarium fracticaudum, Phialophora cf. hyalina, and Morchella septimelata.</title>
        <authorList>
            <person name="Wingfield B.D."/>
            <person name="Bills G.F."/>
            <person name="Dong Y."/>
            <person name="Huang W."/>
            <person name="Nel W.J."/>
            <person name="Swalarsk-Parry B.S."/>
            <person name="Vaghefi N."/>
            <person name="Wilken P.M."/>
            <person name="An Z."/>
            <person name="de Beer Z.W."/>
            <person name="De Vos L."/>
            <person name="Chen L."/>
            <person name="Duong T.A."/>
            <person name="Gao Y."/>
            <person name="Hammerbacher A."/>
            <person name="Kikkert J.R."/>
            <person name="Li Y."/>
            <person name="Li H."/>
            <person name="Li K."/>
            <person name="Li Q."/>
            <person name="Liu X."/>
            <person name="Ma X."/>
            <person name="Naidoo K."/>
            <person name="Pethybridge S.J."/>
            <person name="Sun J."/>
            <person name="Steenkamp E.T."/>
            <person name="van der Nest M.A."/>
            <person name="van Wyk S."/>
            <person name="Wingfield M.J."/>
            <person name="Xiong C."/>
            <person name="Yue Q."/>
            <person name="Zhang X."/>
        </authorList>
    </citation>
    <scope>NUCLEOTIDE SEQUENCE [LARGE SCALE GENOMIC DNA]</scope>
    <source>
        <strain evidence="3 4">DSM 5745</strain>
    </source>
</reference>
<sequence>MSSLKLPYAGCEFGSVLCASPQTESMMGCGFTDAFTPNKTGRTTVNARMEPPSNDLRVQPFLETFSNLSNLPYAYLPPHPLESCLAGRNTGASQYLFVDLELDSGAARPYLVHHPSTIPRYPLQRSHEFETPPLRNSAPAAAILPTMEPYNASSNRDLSTFRSEFPTPSPVLEHATPRPRAFTVPATNQPGFSLANCHTDGDGEVKIPDSKLKDLGGARGENAQTRMHEPTTSRQYEQENYKFIKPEDNWERGEDPKQEPAQMETYIQTLEAQLERLQSQHAAEVLELQKEVCELRKKLSAWRRSKLWHKGMPVSERNMIGTLRASLTRSAAANDKLTRENAALKAEIAQWVKVNGVPEELREKALQAHVNHLQGVNRSMDAKWEKRLEEARKQMGSQEEVAFNGKRNEQDMNGLAQVQTEVDAAGAADLKTDPDAKTAAASDKDVDMGSDTAEEPSQEMVYVPGHLRKLSSGEIVDIPGFWRPRRKIKTAQQD</sequence>
<dbReference type="GeneID" id="38119793"/>
<dbReference type="EMBL" id="PVWQ01000013">
    <property type="protein sequence ID" value="RDW65684.1"/>
    <property type="molecule type" value="Genomic_DNA"/>
</dbReference>
<evidence type="ECO:0000256" key="2">
    <source>
        <dbReference type="SAM" id="MobiDB-lite"/>
    </source>
</evidence>
<feature type="compositionally biased region" description="Basic and acidic residues" evidence="2">
    <location>
        <begin position="430"/>
        <end position="447"/>
    </location>
</feature>
<evidence type="ECO:0000313" key="4">
    <source>
        <dbReference type="Proteomes" id="UP000256690"/>
    </source>
</evidence>
<dbReference type="RefSeq" id="XP_026599787.1">
    <property type="nucleotide sequence ID" value="XM_026751439.1"/>
</dbReference>
<feature type="coiled-coil region" evidence="1">
    <location>
        <begin position="327"/>
        <end position="354"/>
    </location>
</feature>
<dbReference type="AlphaFoldDB" id="A0A3D8QVZ6"/>
<organism evidence="3 4">
    <name type="scientific">Aspergillus mulundensis</name>
    <dbReference type="NCBI Taxonomy" id="1810919"/>
    <lineage>
        <taxon>Eukaryota</taxon>
        <taxon>Fungi</taxon>
        <taxon>Dikarya</taxon>
        <taxon>Ascomycota</taxon>
        <taxon>Pezizomycotina</taxon>
        <taxon>Eurotiomycetes</taxon>
        <taxon>Eurotiomycetidae</taxon>
        <taxon>Eurotiales</taxon>
        <taxon>Aspergillaceae</taxon>
        <taxon>Aspergillus</taxon>
        <taxon>Aspergillus subgen. Nidulantes</taxon>
    </lineage>
</organism>
<evidence type="ECO:0000313" key="3">
    <source>
        <dbReference type="EMBL" id="RDW65684.1"/>
    </source>
</evidence>
<proteinExistence type="predicted"/>
<protein>
    <submittedName>
        <fullName evidence="3">Uncharacterized protein</fullName>
    </submittedName>
</protein>
<comment type="caution">
    <text evidence="3">The sequence shown here is derived from an EMBL/GenBank/DDBJ whole genome shotgun (WGS) entry which is preliminary data.</text>
</comment>
<evidence type="ECO:0000256" key="1">
    <source>
        <dbReference type="SAM" id="Coils"/>
    </source>
</evidence>
<gene>
    <name evidence="3" type="ORF">DSM5745_09423</name>
</gene>
<accession>A0A3D8QVZ6</accession>
<name>A0A3D8QVZ6_9EURO</name>
<feature type="region of interest" description="Disordered" evidence="2">
    <location>
        <begin position="427"/>
        <end position="458"/>
    </location>
</feature>
<dbReference type="Proteomes" id="UP000256690">
    <property type="component" value="Unassembled WGS sequence"/>
</dbReference>
<keyword evidence="1" id="KW-0175">Coiled coil</keyword>
<keyword evidence="4" id="KW-1185">Reference proteome</keyword>